<dbReference type="RefSeq" id="WP_379953678.1">
    <property type="nucleotide sequence ID" value="NZ_JAUYVI010000001.1"/>
</dbReference>
<evidence type="ECO:0000256" key="7">
    <source>
        <dbReference type="ARBA" id="ARBA00023010"/>
    </source>
</evidence>
<feature type="transmembrane region" description="Helical" evidence="9">
    <location>
        <begin position="166"/>
        <end position="187"/>
    </location>
</feature>
<dbReference type="InterPro" id="IPR022645">
    <property type="entry name" value="SecD/SecF_bac"/>
</dbReference>
<dbReference type="SUPFAM" id="SSF82866">
    <property type="entry name" value="Multidrug efflux transporter AcrB transmembrane domain"/>
    <property type="match status" value="1"/>
</dbReference>
<comment type="similarity">
    <text evidence="9">Belongs to the SecD/SecF family. SecF subfamily.</text>
</comment>
<evidence type="ECO:0000259" key="10">
    <source>
        <dbReference type="Pfam" id="PF02355"/>
    </source>
</evidence>
<dbReference type="InterPro" id="IPR005665">
    <property type="entry name" value="SecF_bac"/>
</dbReference>
<dbReference type="NCBIfam" id="TIGR00966">
    <property type="entry name" value="transloc_SecF"/>
    <property type="match status" value="1"/>
</dbReference>
<accession>A0ABU0YGH6</accession>
<evidence type="ECO:0000256" key="1">
    <source>
        <dbReference type="ARBA" id="ARBA00004651"/>
    </source>
</evidence>
<keyword evidence="7 9" id="KW-0811">Translocation</keyword>
<feature type="domain" description="Protein export membrane protein SecD/SecF C-terminal" evidence="10">
    <location>
        <begin position="115"/>
        <end position="296"/>
    </location>
</feature>
<protein>
    <recommendedName>
        <fullName evidence="9">Protein-export membrane protein SecF</fullName>
    </recommendedName>
</protein>
<dbReference type="NCBIfam" id="TIGR00916">
    <property type="entry name" value="2A0604s01"/>
    <property type="match status" value="1"/>
</dbReference>
<feature type="transmembrane region" description="Helical" evidence="9">
    <location>
        <begin position="235"/>
        <end position="261"/>
    </location>
</feature>
<dbReference type="Gene3D" id="1.20.1640.10">
    <property type="entry name" value="Multidrug efflux transporter AcrB transmembrane domain"/>
    <property type="match status" value="1"/>
</dbReference>
<keyword evidence="5 9" id="KW-0653">Protein transport</keyword>
<reference evidence="12" key="1">
    <citation type="submission" date="2023-08" db="EMBL/GenBank/DDBJ databases">
        <title>Rhodospirillaceae gen. nov., a novel taxon isolated from the Yangtze River Yuezi River estuary sludge.</title>
        <authorList>
            <person name="Ruan L."/>
        </authorList>
    </citation>
    <scope>NUCLEOTIDE SEQUENCE [LARGE SCALE GENOMIC DNA]</scope>
    <source>
        <strain evidence="12">R-7</strain>
    </source>
</reference>
<evidence type="ECO:0000313" key="11">
    <source>
        <dbReference type="EMBL" id="MDQ7246300.1"/>
    </source>
</evidence>
<evidence type="ECO:0000256" key="9">
    <source>
        <dbReference type="HAMAP-Rule" id="MF_01464"/>
    </source>
</evidence>
<organism evidence="11 12">
    <name type="scientific">Dongia sedimenti</name>
    <dbReference type="NCBI Taxonomy" id="3064282"/>
    <lineage>
        <taxon>Bacteria</taxon>
        <taxon>Pseudomonadati</taxon>
        <taxon>Pseudomonadota</taxon>
        <taxon>Alphaproteobacteria</taxon>
        <taxon>Rhodospirillales</taxon>
        <taxon>Dongiaceae</taxon>
        <taxon>Dongia</taxon>
    </lineage>
</organism>
<sequence>MYKPFHLVPADTKIDFIRFHKPAFILSVLMVVGSIVLIFTKGLNYGIDFAGGVLMEVQSKQEQVVDLGALRGKLDGLEIGEITLQTFGAPNTVLIRIPQQQGGDAATQAAVAKLKSTLGDQWDYRRTETVGPKVGAELKSSAIWASILAGLGIMGYVWFRYEWQFGVNALLALFHDCITTVGLFSLTGMEFNLTTVAAVLTIAGYSVNDTVVIYDRIRYDMRRYKTMALPDLINLALNSTLSRTTVTSGLTLLSVLALALFGGEVIRGFSIAMVWGIVIGTYSTICVASPLLLYMHLHRIRGKETPDRKTDKPAQQGA</sequence>
<comment type="function">
    <text evidence="9">Part of the Sec protein translocase complex. Interacts with the SecYEG preprotein conducting channel. SecDF uses the proton motive force (PMF) to complete protein translocation after the ATP-dependent function of SecA.</text>
</comment>
<keyword evidence="8 9" id="KW-0472">Membrane</keyword>
<keyword evidence="12" id="KW-1185">Reference proteome</keyword>
<gene>
    <name evidence="9 11" type="primary">secF</name>
    <name evidence="11" type="ORF">Q8A70_01420</name>
</gene>
<feature type="transmembrane region" description="Helical" evidence="9">
    <location>
        <begin position="193"/>
        <end position="214"/>
    </location>
</feature>
<dbReference type="Proteomes" id="UP001230156">
    <property type="component" value="Unassembled WGS sequence"/>
</dbReference>
<evidence type="ECO:0000256" key="3">
    <source>
        <dbReference type="ARBA" id="ARBA00022475"/>
    </source>
</evidence>
<dbReference type="HAMAP" id="MF_01464_B">
    <property type="entry name" value="SecF_B"/>
    <property type="match status" value="1"/>
</dbReference>
<evidence type="ECO:0000313" key="12">
    <source>
        <dbReference type="Proteomes" id="UP001230156"/>
    </source>
</evidence>
<dbReference type="InterPro" id="IPR055344">
    <property type="entry name" value="SecD_SecF_C_bact"/>
</dbReference>
<dbReference type="Pfam" id="PF02355">
    <property type="entry name" value="SecD_SecF_C"/>
    <property type="match status" value="1"/>
</dbReference>
<keyword evidence="2 9" id="KW-0813">Transport</keyword>
<keyword evidence="6 9" id="KW-1133">Transmembrane helix</keyword>
<dbReference type="InterPro" id="IPR022813">
    <property type="entry name" value="SecD/SecF_arch_bac"/>
</dbReference>
<dbReference type="PANTHER" id="PTHR30081:SF8">
    <property type="entry name" value="PROTEIN TRANSLOCASE SUBUNIT SECF"/>
    <property type="match status" value="1"/>
</dbReference>
<name>A0ABU0YGH6_9PROT</name>
<comment type="subunit">
    <text evidence="9">Forms a complex with SecD. Part of the essential Sec protein translocation apparatus which comprises SecA, SecYEG and auxiliary proteins SecDF-YajC and YidC.</text>
</comment>
<keyword evidence="4 9" id="KW-0812">Transmembrane</keyword>
<dbReference type="PRINTS" id="PR01755">
    <property type="entry name" value="SECFTRNLCASE"/>
</dbReference>
<evidence type="ECO:0000256" key="4">
    <source>
        <dbReference type="ARBA" id="ARBA00022692"/>
    </source>
</evidence>
<keyword evidence="3 9" id="KW-1003">Cell membrane</keyword>
<evidence type="ECO:0000256" key="5">
    <source>
        <dbReference type="ARBA" id="ARBA00022927"/>
    </source>
</evidence>
<evidence type="ECO:0000256" key="8">
    <source>
        <dbReference type="ARBA" id="ARBA00023136"/>
    </source>
</evidence>
<evidence type="ECO:0000256" key="6">
    <source>
        <dbReference type="ARBA" id="ARBA00022989"/>
    </source>
</evidence>
<comment type="caution">
    <text evidence="11">The sequence shown here is derived from an EMBL/GenBank/DDBJ whole genome shotgun (WGS) entry which is preliminary data.</text>
</comment>
<proteinExistence type="inferred from homology"/>
<dbReference type="Pfam" id="PF07549">
    <property type="entry name" value="Sec_GG"/>
    <property type="match status" value="1"/>
</dbReference>
<dbReference type="InterPro" id="IPR048634">
    <property type="entry name" value="SecD_SecF_C"/>
</dbReference>
<feature type="transmembrane region" description="Helical" evidence="9">
    <location>
        <begin position="141"/>
        <end position="159"/>
    </location>
</feature>
<evidence type="ECO:0000256" key="2">
    <source>
        <dbReference type="ARBA" id="ARBA00022448"/>
    </source>
</evidence>
<dbReference type="EMBL" id="JAUYVI010000001">
    <property type="protein sequence ID" value="MDQ7246300.1"/>
    <property type="molecule type" value="Genomic_DNA"/>
</dbReference>
<dbReference type="PANTHER" id="PTHR30081">
    <property type="entry name" value="PROTEIN-EXPORT MEMBRANE PROTEIN SEC"/>
    <property type="match status" value="1"/>
</dbReference>
<feature type="transmembrane region" description="Helical" evidence="9">
    <location>
        <begin position="23"/>
        <end position="40"/>
    </location>
</feature>
<dbReference type="InterPro" id="IPR022646">
    <property type="entry name" value="SecD/SecF_CS"/>
</dbReference>
<feature type="transmembrane region" description="Helical" evidence="9">
    <location>
        <begin position="273"/>
        <end position="294"/>
    </location>
</feature>
<comment type="subcellular location">
    <subcellularLocation>
        <location evidence="1 9">Cell membrane</location>
        <topology evidence="1 9">Multi-pass membrane protein</topology>
    </subcellularLocation>
</comment>